<gene>
    <name evidence="1" type="ORF">ACFQO0_12595</name>
</gene>
<comment type="caution">
    <text evidence="1">The sequence shown here is derived from an EMBL/GenBank/DDBJ whole genome shotgun (WGS) entry which is preliminary data.</text>
</comment>
<evidence type="ECO:0000313" key="1">
    <source>
        <dbReference type="EMBL" id="MFC7299276.1"/>
    </source>
</evidence>
<keyword evidence="2" id="KW-1185">Reference proteome</keyword>
<dbReference type="RefSeq" id="WP_382235152.1">
    <property type="nucleotide sequence ID" value="NZ_JBHTCC010000003.1"/>
</dbReference>
<name>A0ABW2J8H7_9BURK</name>
<sequence length="83" mass="9411">MLYPTELWAEMLCGGMKRQAVLLKEQLTVCCKGAALCLFYREVSMPYRVTRSLHQASSVHRFGVFSRPLIIFIKSDTLKLATG</sequence>
<dbReference type="Proteomes" id="UP001596379">
    <property type="component" value="Unassembled WGS sequence"/>
</dbReference>
<accession>A0ABW2J8H7</accession>
<evidence type="ECO:0000313" key="2">
    <source>
        <dbReference type="Proteomes" id="UP001596379"/>
    </source>
</evidence>
<protein>
    <submittedName>
        <fullName evidence="1">Uncharacterized protein</fullName>
    </submittedName>
</protein>
<reference evidence="2" key="1">
    <citation type="journal article" date="2019" name="Int. J. Syst. Evol. Microbiol.">
        <title>The Global Catalogue of Microorganisms (GCM) 10K type strain sequencing project: providing services to taxonomists for standard genome sequencing and annotation.</title>
        <authorList>
            <consortium name="The Broad Institute Genomics Platform"/>
            <consortium name="The Broad Institute Genome Sequencing Center for Infectious Disease"/>
            <person name="Wu L."/>
            <person name="Ma J."/>
        </authorList>
    </citation>
    <scope>NUCLEOTIDE SEQUENCE [LARGE SCALE GENOMIC DNA]</scope>
    <source>
        <strain evidence="2">CCUG 36956</strain>
    </source>
</reference>
<dbReference type="EMBL" id="JBHTCC010000003">
    <property type="protein sequence ID" value="MFC7299276.1"/>
    <property type="molecule type" value="Genomic_DNA"/>
</dbReference>
<proteinExistence type="predicted"/>
<organism evidence="1 2">
    <name type="scientific">Herminiimonas aquatilis</name>
    <dbReference type="NCBI Taxonomy" id="345342"/>
    <lineage>
        <taxon>Bacteria</taxon>
        <taxon>Pseudomonadati</taxon>
        <taxon>Pseudomonadota</taxon>
        <taxon>Betaproteobacteria</taxon>
        <taxon>Burkholderiales</taxon>
        <taxon>Oxalobacteraceae</taxon>
        <taxon>Herminiimonas</taxon>
    </lineage>
</organism>